<proteinExistence type="predicted"/>
<dbReference type="AlphaFoldDB" id="A0A1H6XUQ9"/>
<evidence type="ECO:0000259" key="1">
    <source>
        <dbReference type="Pfam" id="PF03724"/>
    </source>
</evidence>
<dbReference type="Pfam" id="PF03724">
    <property type="entry name" value="META"/>
    <property type="match status" value="1"/>
</dbReference>
<keyword evidence="3" id="KW-1185">Reference proteome</keyword>
<dbReference type="Gene3D" id="2.40.128.270">
    <property type="match status" value="1"/>
</dbReference>
<dbReference type="InterPro" id="IPR005184">
    <property type="entry name" value="DUF306_Meta_HslJ"/>
</dbReference>
<dbReference type="InterPro" id="IPR038670">
    <property type="entry name" value="HslJ-like_sf"/>
</dbReference>
<gene>
    <name evidence="2" type="ORF">SAMN05192553_103271</name>
</gene>
<dbReference type="PANTHER" id="PTHR35535">
    <property type="entry name" value="HEAT SHOCK PROTEIN HSLJ"/>
    <property type="match status" value="1"/>
</dbReference>
<dbReference type="PANTHER" id="PTHR35535:SF2">
    <property type="entry name" value="DUF306 DOMAIN-CONTAINING PROTEIN"/>
    <property type="match status" value="1"/>
</dbReference>
<organism evidence="2 3">
    <name type="scientific">Cyclobacterium xiamenense</name>
    <dbReference type="NCBI Taxonomy" id="1297121"/>
    <lineage>
        <taxon>Bacteria</taxon>
        <taxon>Pseudomonadati</taxon>
        <taxon>Bacteroidota</taxon>
        <taxon>Cytophagia</taxon>
        <taxon>Cytophagales</taxon>
        <taxon>Cyclobacteriaceae</taxon>
        <taxon>Cyclobacterium</taxon>
    </lineage>
</organism>
<evidence type="ECO:0000313" key="3">
    <source>
        <dbReference type="Proteomes" id="UP000199403"/>
    </source>
</evidence>
<dbReference type="PROSITE" id="PS51257">
    <property type="entry name" value="PROKAR_LIPOPROTEIN"/>
    <property type="match status" value="1"/>
</dbReference>
<reference evidence="3" key="1">
    <citation type="submission" date="2016-10" db="EMBL/GenBank/DDBJ databases">
        <authorList>
            <person name="Varghese N."/>
            <person name="Submissions S."/>
        </authorList>
    </citation>
    <scope>NUCLEOTIDE SEQUENCE [LARGE SCALE GENOMIC DNA]</scope>
    <source>
        <strain evidence="3">IBRC-M 10761</strain>
    </source>
</reference>
<dbReference type="RefSeq" id="WP_092173559.1">
    <property type="nucleotide sequence ID" value="NZ_FNZH01000003.1"/>
</dbReference>
<sequence length="134" mass="14804">MKFLFTTVLTGFLAIGLVACNPEPVELSDHDWFVTDLAGSSAAKEKLADLSLEFKEEQAIGGFAGCNDYRGAATYNREQIKFSTLYADTDSCDDINLEKRFLSNLESSTSYTYRAGTLVLYDDGGNILVEMEKN</sequence>
<dbReference type="STRING" id="1416801.SAMN05192553_103271"/>
<dbReference type="InterPro" id="IPR053147">
    <property type="entry name" value="Hsp_HslJ-like"/>
</dbReference>
<name>A0A1H6XUQ9_9BACT</name>
<accession>A0A1H6XUQ9</accession>
<dbReference type="EMBL" id="FNZH01000003">
    <property type="protein sequence ID" value="SEJ32761.1"/>
    <property type="molecule type" value="Genomic_DNA"/>
</dbReference>
<dbReference type="OrthoDB" id="880459at2"/>
<dbReference type="Proteomes" id="UP000199403">
    <property type="component" value="Unassembled WGS sequence"/>
</dbReference>
<evidence type="ECO:0000313" key="2">
    <source>
        <dbReference type="EMBL" id="SEJ32761.1"/>
    </source>
</evidence>
<keyword evidence="2" id="KW-0346">Stress response</keyword>
<protein>
    <submittedName>
        <fullName evidence="2">Heat shock protein HslJ</fullName>
    </submittedName>
</protein>
<feature type="domain" description="DUF306" evidence="1">
    <location>
        <begin position="26"/>
        <end position="128"/>
    </location>
</feature>